<evidence type="ECO:0000313" key="2">
    <source>
        <dbReference type="Proteomes" id="UP000003900"/>
    </source>
</evidence>
<dbReference type="AlphaFoldDB" id="H3SJ67"/>
<dbReference type="STRING" id="1131935.PDENDC454_17963"/>
<accession>H3SJ67</accession>
<name>H3SJ67_9BACL</name>
<dbReference type="NCBIfam" id="TIGR04450">
    <property type="entry name" value="Gpos_C8_like"/>
    <property type="match status" value="1"/>
</dbReference>
<dbReference type="InterPro" id="IPR031032">
    <property type="entry name" value="Gpos_C8-like"/>
</dbReference>
<comment type="caution">
    <text evidence="1">The sequence shown here is derived from an EMBL/GenBank/DDBJ whole genome shotgun (WGS) entry which is preliminary data.</text>
</comment>
<gene>
    <name evidence="1" type="ORF">PDENDC454_17963</name>
</gene>
<dbReference type="OrthoDB" id="2991758at2"/>
<evidence type="ECO:0000313" key="1">
    <source>
        <dbReference type="EMBL" id="EHQ60903.1"/>
    </source>
</evidence>
<dbReference type="EMBL" id="AHKH01000053">
    <property type="protein sequence ID" value="EHQ60903.1"/>
    <property type="molecule type" value="Genomic_DNA"/>
</dbReference>
<organism evidence="1 2">
    <name type="scientific">Paenibacillus dendritiformis C454</name>
    <dbReference type="NCBI Taxonomy" id="1131935"/>
    <lineage>
        <taxon>Bacteria</taxon>
        <taxon>Bacillati</taxon>
        <taxon>Bacillota</taxon>
        <taxon>Bacilli</taxon>
        <taxon>Bacillales</taxon>
        <taxon>Paenibacillaceae</taxon>
        <taxon>Paenibacillus</taxon>
    </lineage>
</organism>
<sequence>MSQSLKKMNFFVLVTFIAFVMLSAFTGVKANAYENSSQSCGCSNKKEDITPDEARAILEADGVEIIDNVSKDDKERVNSIIDTYLNNYQQSLKEYSFVDYEQIPSSDVYIKFQNVEMNGVLYPEVVSKYTVFKDSSNNLITQSSWIDLEKNNVLELGMALIDKDQKVFQILVVDNHSKATAEEGKIVPFEKDWSLFGQKFACSMTGLVACGVYCTVWGLVNPAAGVTCDIICGAAFAIACF</sequence>
<dbReference type="Proteomes" id="UP000003900">
    <property type="component" value="Unassembled WGS sequence"/>
</dbReference>
<dbReference type="RefSeq" id="WP_006678081.1">
    <property type="nucleotide sequence ID" value="NZ_AHKH01000053.1"/>
</dbReference>
<keyword evidence="2" id="KW-1185">Reference proteome</keyword>
<proteinExistence type="predicted"/>
<protein>
    <submittedName>
        <fullName evidence="1">Uncharacterized protein</fullName>
    </submittedName>
</protein>
<reference evidence="1 2" key="1">
    <citation type="journal article" date="2012" name="J. Bacteriol.">
        <title>Genome Sequence of the Pattern-Forming Social Bacterium Paenibacillus dendritiformis C454 Chiral Morphotype.</title>
        <authorList>
            <person name="Sirota-Madi A."/>
            <person name="Olender T."/>
            <person name="Helman Y."/>
            <person name="Brainis I."/>
            <person name="Finkelshtein A."/>
            <person name="Roth D."/>
            <person name="Hagai E."/>
            <person name="Leshkowitz D."/>
            <person name="Brodsky L."/>
            <person name="Galatenko V."/>
            <person name="Nikolaev V."/>
            <person name="Gutnick D.L."/>
            <person name="Lancet D."/>
            <person name="Ben-Jacob E."/>
        </authorList>
    </citation>
    <scope>NUCLEOTIDE SEQUENCE [LARGE SCALE GENOMIC DNA]</scope>
    <source>
        <strain evidence="1 2">C454</strain>
    </source>
</reference>